<reference evidence="3 4" key="1">
    <citation type="journal article" date="2019" name="Sci. Rep.">
        <title>Nanopore sequencing improves the draft genome of the human pathogenic amoeba Naegleria fowleri.</title>
        <authorList>
            <person name="Liechti N."/>
            <person name="Schurch N."/>
            <person name="Bruggmann R."/>
            <person name="Wittwer M."/>
        </authorList>
    </citation>
    <scope>NUCLEOTIDE SEQUENCE [LARGE SCALE GENOMIC DNA]</scope>
    <source>
        <strain evidence="3 4">ATCC 30894</strain>
    </source>
</reference>
<keyword evidence="2" id="KW-0812">Transmembrane</keyword>
<dbReference type="OrthoDB" id="10259453at2759"/>
<comment type="caution">
    <text evidence="3">The sequence shown here is derived from an EMBL/GenBank/DDBJ whole genome shotgun (WGS) entry which is preliminary data.</text>
</comment>
<evidence type="ECO:0000256" key="1">
    <source>
        <dbReference type="SAM" id="MobiDB-lite"/>
    </source>
</evidence>
<evidence type="ECO:0000313" key="4">
    <source>
        <dbReference type="Proteomes" id="UP000444721"/>
    </source>
</evidence>
<keyword evidence="2" id="KW-1133">Transmembrane helix</keyword>
<accession>A0A6A5BBD9</accession>
<dbReference type="Proteomes" id="UP000444721">
    <property type="component" value="Unassembled WGS sequence"/>
</dbReference>
<dbReference type="RefSeq" id="XP_044556836.1">
    <property type="nucleotide sequence ID" value="XM_044713816.1"/>
</dbReference>
<dbReference type="VEuPathDB" id="AmoebaDB:NF0097790"/>
<dbReference type="GeneID" id="68117032"/>
<evidence type="ECO:0000313" key="3">
    <source>
        <dbReference type="EMBL" id="KAF0972121.1"/>
    </source>
</evidence>
<gene>
    <name evidence="3" type="ORF">FDP41_009817</name>
</gene>
<dbReference type="AlphaFoldDB" id="A0A6A5BBD9"/>
<dbReference type="VEuPathDB" id="AmoebaDB:NfTy_088320"/>
<keyword evidence="2" id="KW-0472">Membrane</keyword>
<evidence type="ECO:0000256" key="2">
    <source>
        <dbReference type="SAM" id="Phobius"/>
    </source>
</evidence>
<protein>
    <submittedName>
        <fullName evidence="3">Uncharacterized protein</fullName>
    </submittedName>
</protein>
<name>A0A6A5BBD9_NAEFO</name>
<dbReference type="VEuPathDB" id="AmoebaDB:FDP41_009817"/>
<organism evidence="3 4">
    <name type="scientific">Naegleria fowleri</name>
    <name type="common">Brain eating amoeba</name>
    <dbReference type="NCBI Taxonomy" id="5763"/>
    <lineage>
        <taxon>Eukaryota</taxon>
        <taxon>Discoba</taxon>
        <taxon>Heterolobosea</taxon>
        <taxon>Tetramitia</taxon>
        <taxon>Eutetramitia</taxon>
        <taxon>Vahlkampfiidae</taxon>
        <taxon>Naegleria</taxon>
    </lineage>
</organism>
<feature type="transmembrane region" description="Helical" evidence="2">
    <location>
        <begin position="154"/>
        <end position="176"/>
    </location>
</feature>
<feature type="compositionally biased region" description="Low complexity" evidence="1">
    <location>
        <begin position="92"/>
        <end position="104"/>
    </location>
</feature>
<proteinExistence type="predicted"/>
<sequence>MFHEAKPSSASANSKYFGFEPSQADLTHHTQGFSVEQSTVQYQQQVGYSLDVYAPPQSPHYLQSQSVMGSAASSDKHVGTTFGAHEHMNQPSSTTTTTRTQRSQSKYKPPTKVNPLMDGLQFAPIARNLQVGSIYILFICGFTALVMIPSDPLWLSYIPGAYCILLSFVLYVWCFVSEFNKEDKLSVEEILNPKQWPHPVRKVLSVINRNEVQCVLCFV</sequence>
<feature type="transmembrane region" description="Helical" evidence="2">
    <location>
        <begin position="129"/>
        <end position="148"/>
    </location>
</feature>
<feature type="region of interest" description="Disordered" evidence="1">
    <location>
        <begin position="81"/>
        <end position="110"/>
    </location>
</feature>
<dbReference type="EMBL" id="VFQX01000072">
    <property type="protein sequence ID" value="KAF0972121.1"/>
    <property type="molecule type" value="Genomic_DNA"/>
</dbReference>
<keyword evidence="4" id="KW-1185">Reference proteome</keyword>